<reference evidence="1" key="2">
    <citation type="submission" date="2013-05" db="EMBL/GenBank/DDBJ databases">
        <authorList>
            <person name="Carter J.-M."/>
            <person name="Baker S.C."/>
            <person name="Pink R."/>
            <person name="Carter D.R.F."/>
            <person name="Collins A."/>
            <person name="Tomlin J."/>
            <person name="Gibbs M."/>
            <person name="Breuker C.J."/>
        </authorList>
    </citation>
    <scope>NUCLEOTIDE SEQUENCE</scope>
    <source>
        <tissue evidence="1">Ovary</tissue>
    </source>
</reference>
<feature type="non-terminal residue" evidence="1">
    <location>
        <position position="70"/>
    </location>
</feature>
<organism evidence="1">
    <name type="scientific">Pararge aegeria</name>
    <name type="common">speckled wood butterfly</name>
    <dbReference type="NCBI Taxonomy" id="116150"/>
    <lineage>
        <taxon>Eukaryota</taxon>
        <taxon>Metazoa</taxon>
        <taxon>Ecdysozoa</taxon>
        <taxon>Arthropoda</taxon>
        <taxon>Hexapoda</taxon>
        <taxon>Insecta</taxon>
        <taxon>Pterygota</taxon>
        <taxon>Neoptera</taxon>
        <taxon>Endopterygota</taxon>
        <taxon>Lepidoptera</taxon>
        <taxon>Glossata</taxon>
        <taxon>Ditrysia</taxon>
        <taxon>Papilionoidea</taxon>
        <taxon>Nymphalidae</taxon>
        <taxon>Satyrinae</taxon>
        <taxon>Satyrini</taxon>
        <taxon>Parargina</taxon>
        <taxon>Pararge</taxon>
    </lineage>
</organism>
<feature type="non-terminal residue" evidence="1">
    <location>
        <position position="1"/>
    </location>
</feature>
<accession>S4NPB2</accession>
<reference evidence="1" key="1">
    <citation type="journal article" date="2013" name="BMC Genomics">
        <title>Unscrambling butterfly oogenesis.</title>
        <authorList>
            <person name="Carter J.M."/>
            <person name="Baker S.C."/>
            <person name="Pink R."/>
            <person name="Carter D.R."/>
            <person name="Collins A."/>
            <person name="Tomlin J."/>
            <person name="Gibbs M."/>
            <person name="Breuker C.J."/>
        </authorList>
    </citation>
    <scope>NUCLEOTIDE SEQUENCE</scope>
    <source>
        <tissue evidence="1">Ovary</tissue>
    </source>
</reference>
<sequence length="70" mass="8635">YNITFQTHFTLQTTFYKYCCTAFNDWTIPYQTSYKKIIKGYFIMKKIVWTNKRLLLETYFTFQLCILFIS</sequence>
<protein>
    <submittedName>
        <fullName evidence="1">Uncharacterized protein</fullName>
    </submittedName>
</protein>
<dbReference type="EMBL" id="GAIX01013646">
    <property type="protein sequence ID" value="JAA78914.1"/>
    <property type="molecule type" value="Transcribed_RNA"/>
</dbReference>
<name>S4NPB2_9NEOP</name>
<dbReference type="AlphaFoldDB" id="S4NPB2"/>
<evidence type="ECO:0000313" key="1">
    <source>
        <dbReference type="EMBL" id="JAA78914.1"/>
    </source>
</evidence>
<proteinExistence type="predicted"/>